<reference evidence="1" key="1">
    <citation type="submission" date="2014-09" db="EMBL/GenBank/DDBJ databases">
        <authorList>
            <person name="Magalhaes I.L.F."/>
            <person name="Oliveira U."/>
            <person name="Santos F.R."/>
            <person name="Vidigal T.H.D.A."/>
            <person name="Brescovit A.D."/>
            <person name="Santos A.J."/>
        </authorList>
    </citation>
    <scope>NUCLEOTIDE SEQUENCE</scope>
    <source>
        <tissue evidence="1">Shoot tissue taken approximately 20 cm above the soil surface</tissue>
    </source>
</reference>
<accession>A0A0A8Z1M7</accession>
<evidence type="ECO:0000313" key="1">
    <source>
        <dbReference type="EMBL" id="JAD33319.1"/>
    </source>
</evidence>
<sequence>MGWCLLKERSFSFVAPYCFQK</sequence>
<dbReference type="EMBL" id="GBRH01264576">
    <property type="protein sequence ID" value="JAD33319.1"/>
    <property type="molecule type" value="Transcribed_RNA"/>
</dbReference>
<reference evidence="1" key="2">
    <citation type="journal article" date="2015" name="Data Brief">
        <title>Shoot transcriptome of the giant reed, Arundo donax.</title>
        <authorList>
            <person name="Barrero R.A."/>
            <person name="Guerrero F.D."/>
            <person name="Moolhuijzen P."/>
            <person name="Goolsby J.A."/>
            <person name="Tidwell J."/>
            <person name="Bellgard S.E."/>
            <person name="Bellgard M.I."/>
        </authorList>
    </citation>
    <scope>NUCLEOTIDE SEQUENCE</scope>
    <source>
        <tissue evidence="1">Shoot tissue taken approximately 20 cm above the soil surface</tissue>
    </source>
</reference>
<dbReference type="AlphaFoldDB" id="A0A0A8Z1M7"/>
<protein>
    <submittedName>
        <fullName evidence="1">Uncharacterized protein</fullName>
    </submittedName>
</protein>
<name>A0A0A8Z1M7_ARUDO</name>
<organism evidence="1">
    <name type="scientific">Arundo donax</name>
    <name type="common">Giant reed</name>
    <name type="synonym">Donax arundinaceus</name>
    <dbReference type="NCBI Taxonomy" id="35708"/>
    <lineage>
        <taxon>Eukaryota</taxon>
        <taxon>Viridiplantae</taxon>
        <taxon>Streptophyta</taxon>
        <taxon>Embryophyta</taxon>
        <taxon>Tracheophyta</taxon>
        <taxon>Spermatophyta</taxon>
        <taxon>Magnoliopsida</taxon>
        <taxon>Liliopsida</taxon>
        <taxon>Poales</taxon>
        <taxon>Poaceae</taxon>
        <taxon>PACMAD clade</taxon>
        <taxon>Arundinoideae</taxon>
        <taxon>Arundineae</taxon>
        <taxon>Arundo</taxon>
    </lineage>
</organism>
<proteinExistence type="predicted"/>